<name>A0ABU7RR19_9ACTN</name>
<dbReference type="Pfam" id="PF02310">
    <property type="entry name" value="B12-binding"/>
    <property type="match status" value="1"/>
</dbReference>
<dbReference type="Pfam" id="PF04055">
    <property type="entry name" value="Radical_SAM"/>
    <property type="match status" value="1"/>
</dbReference>
<evidence type="ECO:0000256" key="7">
    <source>
        <dbReference type="ARBA" id="ARBA00023014"/>
    </source>
</evidence>
<feature type="domain" description="B12-binding" evidence="8">
    <location>
        <begin position="10"/>
        <end position="138"/>
    </location>
</feature>
<evidence type="ECO:0000256" key="5">
    <source>
        <dbReference type="ARBA" id="ARBA00022723"/>
    </source>
</evidence>
<dbReference type="SFLD" id="SFLDS00029">
    <property type="entry name" value="Radical_SAM"/>
    <property type="match status" value="1"/>
</dbReference>
<feature type="domain" description="Radical SAM core" evidence="9">
    <location>
        <begin position="184"/>
        <end position="404"/>
    </location>
</feature>
<keyword evidence="4" id="KW-0949">S-adenosyl-L-methionine</keyword>
<dbReference type="InterPro" id="IPR013785">
    <property type="entry name" value="Aldolase_TIM"/>
</dbReference>
<dbReference type="Proteomes" id="UP001332243">
    <property type="component" value="Unassembled WGS sequence"/>
</dbReference>
<evidence type="ECO:0000256" key="6">
    <source>
        <dbReference type="ARBA" id="ARBA00023004"/>
    </source>
</evidence>
<protein>
    <submittedName>
        <fullName evidence="10">Radical SAM protein</fullName>
    </submittedName>
</protein>
<gene>
    <name evidence="10" type="ORF">V1633_09310</name>
    <name evidence="11" type="ORF">V1633_33380</name>
</gene>
<accession>A0ABU7RR19</accession>
<dbReference type="InterPro" id="IPR034466">
    <property type="entry name" value="Methyltransferase_Class_B"/>
</dbReference>
<dbReference type="PANTHER" id="PTHR43409:SF7">
    <property type="entry name" value="BLL1977 PROTEIN"/>
    <property type="match status" value="1"/>
</dbReference>
<keyword evidence="2" id="KW-0489">Methyltransferase</keyword>
<dbReference type="SFLD" id="SFLDG01082">
    <property type="entry name" value="B12-binding_domain_containing"/>
    <property type="match status" value="1"/>
</dbReference>
<keyword evidence="7" id="KW-0411">Iron-sulfur</keyword>
<dbReference type="InterPro" id="IPR006158">
    <property type="entry name" value="Cobalamin-bd"/>
</dbReference>
<dbReference type="SMART" id="SM00729">
    <property type="entry name" value="Elp3"/>
    <property type="match status" value="1"/>
</dbReference>
<keyword evidence="12" id="KW-1185">Reference proteome</keyword>
<dbReference type="PANTHER" id="PTHR43409">
    <property type="entry name" value="ANAEROBIC MAGNESIUM-PROTOPORPHYRIN IX MONOMETHYL ESTER CYCLASE-RELATED"/>
    <property type="match status" value="1"/>
</dbReference>
<dbReference type="SUPFAM" id="SSF52242">
    <property type="entry name" value="Cobalamin (vitamin B12)-binding domain"/>
    <property type="match status" value="1"/>
</dbReference>
<dbReference type="EMBL" id="JAZGQK010000006">
    <property type="protein sequence ID" value="MEE6258684.1"/>
    <property type="molecule type" value="Genomic_DNA"/>
</dbReference>
<evidence type="ECO:0000313" key="11">
    <source>
        <dbReference type="EMBL" id="MEE6263381.1"/>
    </source>
</evidence>
<dbReference type="PROSITE" id="PS51918">
    <property type="entry name" value="RADICAL_SAM"/>
    <property type="match status" value="1"/>
</dbReference>
<comment type="cofactor">
    <cofactor evidence="1">
        <name>[4Fe-4S] cluster</name>
        <dbReference type="ChEBI" id="CHEBI:49883"/>
    </cofactor>
</comment>
<dbReference type="PROSITE" id="PS51332">
    <property type="entry name" value="B12_BINDING"/>
    <property type="match status" value="1"/>
</dbReference>
<keyword evidence="6" id="KW-0408">Iron</keyword>
<reference evidence="10 12" key="1">
    <citation type="submission" date="2024-01" db="EMBL/GenBank/DDBJ databases">
        <title>Genome insights into Plantactinospora sonchi sp. nov.</title>
        <authorList>
            <person name="Wang L."/>
        </authorList>
    </citation>
    <scope>NUCLEOTIDE SEQUENCE [LARGE SCALE GENOMIC DNA]</scope>
    <source>
        <strain evidence="10 12">NEAU-QY2</strain>
    </source>
</reference>
<keyword evidence="3" id="KW-0808">Transferase</keyword>
<dbReference type="SUPFAM" id="SSF102114">
    <property type="entry name" value="Radical SAM enzymes"/>
    <property type="match status" value="1"/>
</dbReference>
<dbReference type="RefSeq" id="WP_331213775.1">
    <property type="nucleotide sequence ID" value="NZ_JAZGQK010000006.1"/>
</dbReference>
<sequence>MRILLVWPRNPRAVLSDALSCCEPLPLEYLAGALRGHHDVTIHDLRLDPPLAEYAATAEPPDLVGVAVPYTTNVTVAREVTREVKRLWPQVPVVIGGHHPTVSTEWLDGFAADYVVAGEGAEPLRRLIAAVEAGRPVEPVIGLAPYQARAALRRVTKPAPATLNELPAPDRTLLARHRGSYFHSIYRPVALARFSAGCPYRCHFCSLWRMTDRRYLVKEAERVVGELQQIDQANVYVVDDEAFIQPERMGELADAIEAAGLRKRYHMYVRTDTALRRPDVITRWAEVGLDSVLIGAESTADDELTGYQKGTTARQTRQALRLFRELGVKVRANFIVRPSWGEEDFDRLARTVDELAVDMPSFSVLTPLPGTDLYDEVRQELISDDPELFDCYHTLFPTRLAPARFYQRLADVLLGASARAGGSGGDPAVFYFSTDDAFGRMVQTVRNGHLGFPDPADPVTAAV</sequence>
<dbReference type="Gene3D" id="3.40.50.280">
    <property type="entry name" value="Cobalamin-binding domain"/>
    <property type="match status" value="1"/>
</dbReference>
<evidence type="ECO:0000256" key="3">
    <source>
        <dbReference type="ARBA" id="ARBA00022679"/>
    </source>
</evidence>
<evidence type="ECO:0000256" key="1">
    <source>
        <dbReference type="ARBA" id="ARBA00001966"/>
    </source>
</evidence>
<evidence type="ECO:0000313" key="12">
    <source>
        <dbReference type="Proteomes" id="UP001332243"/>
    </source>
</evidence>
<evidence type="ECO:0000259" key="8">
    <source>
        <dbReference type="PROSITE" id="PS51332"/>
    </source>
</evidence>
<evidence type="ECO:0000256" key="2">
    <source>
        <dbReference type="ARBA" id="ARBA00022603"/>
    </source>
</evidence>
<dbReference type="SFLD" id="SFLDG01123">
    <property type="entry name" value="methyltransferase_(Class_B)"/>
    <property type="match status" value="1"/>
</dbReference>
<dbReference type="Gene3D" id="3.20.20.70">
    <property type="entry name" value="Aldolase class I"/>
    <property type="match status" value="1"/>
</dbReference>
<dbReference type="InterPro" id="IPR036724">
    <property type="entry name" value="Cobalamin-bd_sf"/>
</dbReference>
<dbReference type="CDD" id="cd02068">
    <property type="entry name" value="radical_SAM_B12_BD"/>
    <property type="match status" value="1"/>
</dbReference>
<dbReference type="InterPro" id="IPR007197">
    <property type="entry name" value="rSAM"/>
</dbReference>
<evidence type="ECO:0000256" key="4">
    <source>
        <dbReference type="ARBA" id="ARBA00022691"/>
    </source>
</evidence>
<dbReference type="InterPro" id="IPR006638">
    <property type="entry name" value="Elp3/MiaA/NifB-like_rSAM"/>
</dbReference>
<dbReference type="InterPro" id="IPR051198">
    <property type="entry name" value="BchE-like"/>
</dbReference>
<evidence type="ECO:0000259" key="9">
    <source>
        <dbReference type="PROSITE" id="PS51918"/>
    </source>
</evidence>
<proteinExistence type="predicted"/>
<dbReference type="EMBL" id="JAZGQK010000037">
    <property type="protein sequence ID" value="MEE6263381.1"/>
    <property type="molecule type" value="Genomic_DNA"/>
</dbReference>
<organism evidence="10 12">
    <name type="scientific">Plantactinospora sonchi</name>
    <dbReference type="NCBI Taxonomy" id="1544735"/>
    <lineage>
        <taxon>Bacteria</taxon>
        <taxon>Bacillati</taxon>
        <taxon>Actinomycetota</taxon>
        <taxon>Actinomycetes</taxon>
        <taxon>Micromonosporales</taxon>
        <taxon>Micromonosporaceae</taxon>
        <taxon>Plantactinospora</taxon>
    </lineage>
</organism>
<dbReference type="InterPro" id="IPR058240">
    <property type="entry name" value="rSAM_sf"/>
</dbReference>
<keyword evidence="5" id="KW-0479">Metal-binding</keyword>
<evidence type="ECO:0000313" key="10">
    <source>
        <dbReference type="EMBL" id="MEE6258684.1"/>
    </source>
</evidence>
<comment type="caution">
    <text evidence="10">The sequence shown here is derived from an EMBL/GenBank/DDBJ whole genome shotgun (WGS) entry which is preliminary data.</text>
</comment>
<dbReference type="CDD" id="cd01335">
    <property type="entry name" value="Radical_SAM"/>
    <property type="match status" value="1"/>
</dbReference>